<sequence length="434" mass="48787">MNDNVPSYLKVRIPNNIVHLPPALASTDSSAYECHLHGERLLTPAAPHPLVTTMQIAKYQNYGFEPSQYRIDSLRSLEDYDLTAPEEREHFRRRFSHMGCWEKIKDCVRGEGKKQVLHDLSTAAIAAKLLEMGEYRPSHSGEPNEPGFLVPPEEAAVCARLLRNLTEDARWEALDRPILLGDECALALKLRFGDSEFLKLPIVAECFKGGEGGLTGNEIRRVFEARIGNQSLIEKATQTVLQAGIDQEIERDNGPTGNTIGNTHREQYWLDFGRAGDVQFVLADGSRVQAKDHLPQPRDLDAVMAKGDGATNAAALLIDQGYPTLLTSKLVQWQASLREIDDFCKKFLTEGEVDHVSSGARITWQIPTEFHQTRTVRGTFETRSHTEEYNVTIRADLRFSRDFYKQILNGSAMDLRRLGVERATITRLVMAEAE</sequence>
<proteinExistence type="predicted"/>
<dbReference type="EMBL" id="UGSJ01000001">
    <property type="protein sequence ID" value="SUA91492.1"/>
    <property type="molecule type" value="Genomic_DNA"/>
</dbReference>
<dbReference type="Proteomes" id="UP000254589">
    <property type="component" value="Unassembled WGS sequence"/>
</dbReference>
<comment type="caution">
    <text evidence="1">The sequence shown here is derived from an EMBL/GenBank/DDBJ whole genome shotgun (WGS) entry which is preliminary data.</text>
</comment>
<dbReference type="AlphaFoldDB" id="A0AAJ5D194"/>
<reference evidence="1 2" key="1">
    <citation type="submission" date="2018-06" db="EMBL/GenBank/DDBJ databases">
        <authorList>
            <consortium name="Pathogen Informatics"/>
            <person name="Doyle S."/>
        </authorList>
    </citation>
    <scope>NUCLEOTIDE SEQUENCE [LARGE SCALE GENOMIC DNA]</scope>
    <source>
        <strain evidence="1 2">NCTC13159</strain>
    </source>
</reference>
<organism evidence="1 2">
    <name type="scientific">Pandoraea pulmonicola</name>
    <dbReference type="NCBI Taxonomy" id="93221"/>
    <lineage>
        <taxon>Bacteria</taxon>
        <taxon>Pseudomonadati</taxon>
        <taxon>Pseudomonadota</taxon>
        <taxon>Betaproteobacteria</taxon>
        <taxon>Burkholderiales</taxon>
        <taxon>Burkholderiaceae</taxon>
        <taxon>Pandoraea</taxon>
    </lineage>
</organism>
<evidence type="ECO:0000313" key="2">
    <source>
        <dbReference type="Proteomes" id="UP000254589"/>
    </source>
</evidence>
<name>A0AAJ5D194_PANPU</name>
<protein>
    <submittedName>
        <fullName evidence="1">Uncharacterized protein</fullName>
    </submittedName>
</protein>
<accession>A0AAJ5D194</accession>
<evidence type="ECO:0000313" key="1">
    <source>
        <dbReference type="EMBL" id="SUA91492.1"/>
    </source>
</evidence>
<dbReference type="RefSeq" id="WP_147284588.1">
    <property type="nucleotide sequence ID" value="NZ_CP010310.2"/>
</dbReference>
<gene>
    <name evidence="1" type="ORF">NCTC13159_02996</name>
</gene>